<dbReference type="InterPro" id="IPR049900">
    <property type="entry name" value="PKS_mFAS_DH"/>
</dbReference>
<dbReference type="InterPro" id="IPR016036">
    <property type="entry name" value="Malonyl_transacylase_ACP-bd"/>
</dbReference>
<dbReference type="InterPro" id="IPR016035">
    <property type="entry name" value="Acyl_Trfase/lysoPLipase"/>
</dbReference>
<dbReference type="SUPFAM" id="SSF53474">
    <property type="entry name" value="alpha/beta-Hydrolases"/>
    <property type="match status" value="1"/>
</dbReference>
<evidence type="ECO:0000256" key="6">
    <source>
        <dbReference type="SAM" id="MobiDB-lite"/>
    </source>
</evidence>
<dbReference type="InterPro" id="IPR049552">
    <property type="entry name" value="PKS_DH_N"/>
</dbReference>
<dbReference type="STRING" id="1314783.A0A165T6P8"/>
<dbReference type="SMART" id="SM00827">
    <property type="entry name" value="PKS_AT"/>
    <property type="match status" value="1"/>
</dbReference>
<dbReference type="InterPro" id="IPR020841">
    <property type="entry name" value="PKS_Beta-ketoAc_synthase_dom"/>
</dbReference>
<dbReference type="InterPro" id="IPR050091">
    <property type="entry name" value="PKS_NRPS_Biosynth_Enz"/>
</dbReference>
<dbReference type="Pfam" id="PF22621">
    <property type="entry name" value="CurL-like_PKS_C"/>
    <property type="match status" value="1"/>
</dbReference>
<dbReference type="Pfam" id="PF00975">
    <property type="entry name" value="Thioesterase"/>
    <property type="match status" value="1"/>
</dbReference>
<dbReference type="NCBIfam" id="TIGR04532">
    <property type="entry name" value="PT_fungal_PKS"/>
    <property type="match status" value="1"/>
</dbReference>
<dbReference type="InterPro" id="IPR020806">
    <property type="entry name" value="PKS_PP-bd"/>
</dbReference>
<dbReference type="SMART" id="SM00823">
    <property type="entry name" value="PKS_PP"/>
    <property type="match status" value="2"/>
</dbReference>
<dbReference type="PROSITE" id="PS52019">
    <property type="entry name" value="PKS_MFAS_DH"/>
    <property type="match status" value="1"/>
</dbReference>
<feature type="domain" description="PKS/mFAS DH" evidence="9">
    <location>
        <begin position="1339"/>
        <end position="1651"/>
    </location>
</feature>
<dbReference type="GO" id="GO:0004315">
    <property type="term" value="F:3-oxoacyl-[acyl-carrier-protein] synthase activity"/>
    <property type="evidence" value="ECO:0007669"/>
    <property type="project" value="InterPro"/>
</dbReference>
<gene>
    <name evidence="10" type="ORF">DAEQUDRAFT_501849</name>
</gene>
<dbReference type="InterPro" id="IPR016039">
    <property type="entry name" value="Thiolase-like"/>
</dbReference>
<dbReference type="Gene3D" id="3.40.50.1820">
    <property type="entry name" value="alpha/beta hydrolase"/>
    <property type="match status" value="1"/>
</dbReference>
<evidence type="ECO:0000256" key="5">
    <source>
        <dbReference type="PROSITE-ProRule" id="PRU01363"/>
    </source>
</evidence>
<dbReference type="CDD" id="cd00833">
    <property type="entry name" value="PKS"/>
    <property type="match status" value="1"/>
</dbReference>
<proteinExistence type="predicted"/>
<dbReference type="InterPro" id="IPR014043">
    <property type="entry name" value="Acyl_transferase_dom"/>
</dbReference>
<evidence type="ECO:0000256" key="1">
    <source>
        <dbReference type="ARBA" id="ARBA00022450"/>
    </source>
</evidence>
<dbReference type="Proteomes" id="UP000076727">
    <property type="component" value="Unassembled WGS sequence"/>
</dbReference>
<evidence type="ECO:0000256" key="2">
    <source>
        <dbReference type="ARBA" id="ARBA00022553"/>
    </source>
</evidence>
<dbReference type="EMBL" id="KV429038">
    <property type="protein sequence ID" value="KZT73005.1"/>
    <property type="molecule type" value="Genomic_DNA"/>
</dbReference>
<feature type="region of interest" description="C-terminal hotdog fold" evidence="5">
    <location>
        <begin position="1502"/>
        <end position="1651"/>
    </location>
</feature>
<dbReference type="Pfam" id="PF00109">
    <property type="entry name" value="ketoacyl-synt"/>
    <property type="match status" value="1"/>
</dbReference>
<dbReference type="GO" id="GO:0006633">
    <property type="term" value="P:fatty acid biosynthetic process"/>
    <property type="evidence" value="ECO:0007669"/>
    <property type="project" value="InterPro"/>
</dbReference>
<dbReference type="PROSITE" id="PS00012">
    <property type="entry name" value="PHOSPHOPANTETHEINE"/>
    <property type="match status" value="1"/>
</dbReference>
<dbReference type="InterPro" id="IPR049551">
    <property type="entry name" value="PKS_DH_C"/>
</dbReference>
<reference evidence="10 11" key="1">
    <citation type="journal article" date="2016" name="Mol. Biol. Evol.">
        <title>Comparative Genomics of Early-Diverging Mushroom-Forming Fungi Provides Insights into the Origins of Lignocellulose Decay Capabilities.</title>
        <authorList>
            <person name="Nagy L.G."/>
            <person name="Riley R."/>
            <person name="Tritt A."/>
            <person name="Adam C."/>
            <person name="Daum C."/>
            <person name="Floudas D."/>
            <person name="Sun H."/>
            <person name="Yadav J.S."/>
            <person name="Pangilinan J."/>
            <person name="Larsson K.H."/>
            <person name="Matsuura K."/>
            <person name="Barry K."/>
            <person name="Labutti K."/>
            <person name="Kuo R."/>
            <person name="Ohm R.A."/>
            <person name="Bhattacharya S.S."/>
            <person name="Shirouzu T."/>
            <person name="Yoshinaga Y."/>
            <person name="Martin F.M."/>
            <person name="Grigoriev I.V."/>
            <person name="Hibbett D.S."/>
        </authorList>
    </citation>
    <scope>NUCLEOTIDE SEQUENCE [LARGE SCALE GENOMIC DNA]</scope>
    <source>
        <strain evidence="10 11">L-15889</strain>
    </source>
</reference>
<dbReference type="PANTHER" id="PTHR43775:SF37">
    <property type="entry name" value="SI:DKEY-61P9.11"/>
    <property type="match status" value="1"/>
</dbReference>
<dbReference type="SUPFAM" id="SSF53901">
    <property type="entry name" value="Thiolase-like"/>
    <property type="match status" value="1"/>
</dbReference>
<dbReference type="PROSITE" id="PS52004">
    <property type="entry name" value="KS3_2"/>
    <property type="match status" value="1"/>
</dbReference>
<feature type="compositionally biased region" description="Polar residues" evidence="6">
    <location>
        <begin position="2132"/>
        <end position="2141"/>
    </location>
</feature>
<evidence type="ECO:0000259" key="9">
    <source>
        <dbReference type="PROSITE" id="PS52019"/>
    </source>
</evidence>
<dbReference type="Pfam" id="PF16073">
    <property type="entry name" value="SAT"/>
    <property type="match status" value="1"/>
</dbReference>
<dbReference type="InterPro" id="IPR009081">
    <property type="entry name" value="PP-bd_ACP"/>
</dbReference>
<evidence type="ECO:0000313" key="11">
    <source>
        <dbReference type="Proteomes" id="UP000076727"/>
    </source>
</evidence>
<dbReference type="InterPro" id="IPR018201">
    <property type="entry name" value="Ketoacyl_synth_AS"/>
</dbReference>
<dbReference type="PROSITE" id="PS50075">
    <property type="entry name" value="CARRIER"/>
    <property type="match status" value="2"/>
</dbReference>
<keyword evidence="3" id="KW-0808">Transferase</keyword>
<dbReference type="Pfam" id="PF00550">
    <property type="entry name" value="PP-binding"/>
    <property type="match status" value="2"/>
</dbReference>
<feature type="region of interest" description="Disordered" evidence="6">
    <location>
        <begin position="2120"/>
        <end position="2141"/>
    </location>
</feature>
<dbReference type="InterPro" id="IPR001227">
    <property type="entry name" value="Ac_transferase_dom_sf"/>
</dbReference>
<dbReference type="InterPro" id="IPR029058">
    <property type="entry name" value="AB_hydrolase_fold"/>
</dbReference>
<dbReference type="GO" id="GO:0044550">
    <property type="term" value="P:secondary metabolite biosynthetic process"/>
    <property type="evidence" value="ECO:0007669"/>
    <property type="project" value="UniProtKB-ARBA"/>
</dbReference>
<evidence type="ECO:0000313" key="10">
    <source>
        <dbReference type="EMBL" id="KZT73005.1"/>
    </source>
</evidence>
<evidence type="ECO:0000256" key="4">
    <source>
        <dbReference type="ARBA" id="ARBA00023026"/>
    </source>
</evidence>
<protein>
    <submittedName>
        <fullName evidence="10">Ketoacyl-synt-domain-containing protein</fullName>
    </submittedName>
</protein>
<evidence type="ECO:0000259" key="8">
    <source>
        <dbReference type="PROSITE" id="PS52004"/>
    </source>
</evidence>
<dbReference type="SMART" id="SM00825">
    <property type="entry name" value="PKS_KS"/>
    <property type="match status" value="1"/>
</dbReference>
<dbReference type="InterPro" id="IPR032088">
    <property type="entry name" value="SAT"/>
</dbReference>
<dbReference type="InterPro" id="IPR030918">
    <property type="entry name" value="PT_fungal_PKS"/>
</dbReference>
<dbReference type="PROSITE" id="PS00606">
    <property type="entry name" value="KS3_1"/>
    <property type="match status" value="1"/>
</dbReference>
<dbReference type="InterPro" id="IPR006162">
    <property type="entry name" value="Ppantetheine_attach_site"/>
</dbReference>
<evidence type="ECO:0000259" key="7">
    <source>
        <dbReference type="PROSITE" id="PS50075"/>
    </source>
</evidence>
<accession>A0A165T6P8</accession>
<dbReference type="InterPro" id="IPR014030">
    <property type="entry name" value="Ketoacyl_synth_N"/>
</dbReference>
<dbReference type="GO" id="GO:0004312">
    <property type="term" value="F:fatty acid synthase activity"/>
    <property type="evidence" value="ECO:0007669"/>
    <property type="project" value="TreeGrafter"/>
</dbReference>
<dbReference type="SUPFAM" id="SSF55048">
    <property type="entry name" value="Probable ACP-binding domain of malonyl-CoA ACP transacylase"/>
    <property type="match status" value="1"/>
</dbReference>
<feature type="active site" description="Proton acceptor; for dehydratase activity" evidence="5">
    <location>
        <position position="1373"/>
    </location>
</feature>
<dbReference type="Gene3D" id="3.10.129.110">
    <property type="entry name" value="Polyketide synthase dehydratase"/>
    <property type="match status" value="1"/>
</dbReference>
<dbReference type="Gene3D" id="3.30.70.3290">
    <property type="match status" value="1"/>
</dbReference>
<dbReference type="Gene3D" id="1.10.1200.10">
    <property type="entry name" value="ACP-like"/>
    <property type="match status" value="2"/>
</dbReference>
<dbReference type="Pfam" id="PF21089">
    <property type="entry name" value="PKS_DH_N"/>
    <property type="match status" value="1"/>
</dbReference>
<keyword evidence="11" id="KW-1185">Reference proteome</keyword>
<feature type="domain" description="Carrier" evidence="7">
    <location>
        <begin position="1778"/>
        <end position="1855"/>
    </location>
</feature>
<dbReference type="Gene3D" id="3.40.366.10">
    <property type="entry name" value="Malonyl-Coenzyme A Acyl Carrier Protein, domain 2"/>
    <property type="match status" value="3"/>
</dbReference>
<feature type="domain" description="Carrier" evidence="7">
    <location>
        <begin position="1680"/>
        <end position="1755"/>
    </location>
</feature>
<keyword evidence="1" id="KW-0596">Phosphopantetheine</keyword>
<dbReference type="GO" id="GO:0031177">
    <property type="term" value="F:phosphopantetheine binding"/>
    <property type="evidence" value="ECO:0007669"/>
    <property type="project" value="InterPro"/>
</dbReference>
<feature type="domain" description="Ketosynthase family 3 (KS3)" evidence="8">
    <location>
        <begin position="428"/>
        <end position="855"/>
    </location>
</feature>
<keyword evidence="2" id="KW-0597">Phosphoprotein</keyword>
<feature type="region of interest" description="N-terminal hotdog fold" evidence="5">
    <location>
        <begin position="1339"/>
        <end position="1476"/>
    </location>
</feature>
<dbReference type="PANTHER" id="PTHR43775">
    <property type="entry name" value="FATTY ACID SYNTHASE"/>
    <property type="match status" value="1"/>
</dbReference>
<dbReference type="InterPro" id="IPR036736">
    <property type="entry name" value="ACP-like_sf"/>
</dbReference>
<dbReference type="Pfam" id="PF14765">
    <property type="entry name" value="PS-DH"/>
    <property type="match status" value="1"/>
</dbReference>
<dbReference type="InterPro" id="IPR014031">
    <property type="entry name" value="Ketoacyl_synth_C"/>
</dbReference>
<evidence type="ECO:0000256" key="3">
    <source>
        <dbReference type="ARBA" id="ARBA00022679"/>
    </source>
</evidence>
<dbReference type="SUPFAM" id="SSF52151">
    <property type="entry name" value="FabD/lysophospholipase-like"/>
    <property type="match status" value="1"/>
</dbReference>
<keyword evidence="4" id="KW-0843">Virulence</keyword>
<name>A0A165T6P8_9APHY</name>
<sequence length="2141" mass="233330">MSTPAPPPADAPHKHVHIYLLAGQNTTATFSTDSVAAALKDARGLREGLLLVACHAAFLKELLSLSPEDRTRCSLDSVQGATDLLDVPSDLRSHPVFVNVNLYLTQLLRFVVVARGSNFAWWSNKSNSNLLLGFSTGQLAASIIAASNDDTLLDHAVEGLRVAFWLGYHAYQFSNVPYNGCNDSPWSVVLLGCSRAEAGEAISAYNHAHPDGPRVYLTAVTNDRCVTVSGRPDAIAEFEANHKSSSTSVSHFAHIHTLYHSPILQSTKERILADLRRREVRFPDYDELNLSLRSSIDGSVIHSHHHRIGSTLVDDILDMLLVHPVNFDKLIDSLQADLSEHGIDSVRLVNLGPGTGLWWSTIRILQDGGLSVDAVDWSSASVREATFVAPSIPPLEVTSSMQQPMSFPEVPSTRQPVIRVVPGQQSEKEPVAIVGMAVDFPGAPDAAEFWKVLLGGINTVGEVPLRRFDVAEYMRDLDGSGRTLQSVYGNFIQDADVFDNAFFRVSPREARSMDPQQRILLRVAYHALEDAGYVPNATPSYDPETFAVHVGAATNDYVHNLRNDIDVYYSTGTLQAFLSGKVSYAFGFGGPSVVVDTACSSAVVAIYQACRSLQVGDCNAALAGGVNVITSPDMHIGLDRAHFLSPSGQCRPWDASADGYCRAEGCGMFVLKRLSDALAENDRILGVIRGIEVNQSGTADSITHPHAVTQAKLYRRVLESANVRPAEVSVVEAHGTGTQAGDPAEIEALRAVFGGDKERTGMLHVTSAKANIGHAEAASGAASLAKLVLMMRHGMIPKVVSLKTLNPSIAPLEQDGLCIDTEASAWNPPPDSGKRIALLNNFGAAGSNAALLLEELPVPPASPGEQGFRTVILGLSCDSLEALEQLRERYLTELNTQLRDHASLVDFAYTATARRQLYRYRTAVSGSSPQELCRELRTSAVAQAGERARKVVFLFSGQGGQYRGMGSGLYQAVPSFREAVDLCHKTLVSWGYQGVTDMIQGVPAPDDDSADADYCLETSHCALFVLEYALASMWRTWGLRPDVVIGHSLGEYAALVHAEVISLDDALRVVAERARLTSQHCPRGTYGMLAVRADPNVIAELLKQDVTYEGLSIACQNSDADCVVGGVLTQVELFQEVCHRSGYPCRRLDVDFAYHTSSMGPILDELRSLGQKIKFSKPKVPLVSTVFGAVIPIGDASLFTQHYFAKHCRDPVLFRHGIQALFNLDGIYREAAWLEIGPHMTTSPLLRGNGLSTNGMVLGTLRKGQADEISLCRALTQLYCAGTETDWRAVFTHLAPSAKMRDLPLYPFMKTSFWVQYVERRSSETTQRSRKPSSTFSGNSMLSQCIHWPAANSDLPALFELDIVQLSPFMDGHQVVGSPLCPASVYHELVLAASHAWCERIGLPPFASSLVLSDIAYEAPLVHSSRHTPSIVRVEISPKHVGGGFNAQFVVRTGPRPGGPWQVHCTGNIRAQLVDSVKAHLWCFRDKIQECIESLHVGARNTRTLYASTIYESFSKVVDYSDAFRTIKFITIRCDGADAYALAQSPAADTGQYVVHPVFMDTLLHAAGFLLNFESDDDGHIFVCSHIQTVTVLPDFLRASAMFAVYCQVGYLSQTMAIADAYAIDLEGSTGQVFAHMGKIQFRRLSKTGFKAILSMSTHDPLDTPSSFVSNSPNTPRQALSVQEHILGLIAHMCDIPVAHVTPDSRLDYLGVDSLMSIELTGRLNEHYSSLSLSPRTLGSFDRIGDLIELIKRHCSTPADVKLDWSLSGTERSDCLIEDDFSCTRYVKNILSAVLDIPTEKLADDEQLDRLGLDSLSSIEVRHTFSSAFHVHVPQGIFVRCKTVGELTLTLKSYLATSNRPHDSSVGLRVGANPMLLQEGGDEMKTPLVLIHDGSGMVHPYMRLGGLGRTVWGVHNPKLPAGDKWRGGIIEIATHYVDLVRATVGAGRPCILGGWSFGGVVAFEVARMLIARGTRVIGLLLIDSPRPQISGELPEAVIDAVVGAKVANPRHAELVRLQMRYASNALRDYDPRQSPASHVALPKAVMLRSQDGYDLDVKDGETAEFLTDRRDPAKSVDGWERLLCATVPVLDIPGNHFQPFEPENVKTVTERARQALQMLEDRPSAIAPESTGGRSSLFSVK</sequence>
<dbReference type="OrthoDB" id="329835at2759"/>
<dbReference type="InterPro" id="IPR042104">
    <property type="entry name" value="PKS_dehydratase_sf"/>
</dbReference>
<dbReference type="InterPro" id="IPR001031">
    <property type="entry name" value="Thioesterase"/>
</dbReference>
<organism evidence="10 11">
    <name type="scientific">Daedalea quercina L-15889</name>
    <dbReference type="NCBI Taxonomy" id="1314783"/>
    <lineage>
        <taxon>Eukaryota</taxon>
        <taxon>Fungi</taxon>
        <taxon>Dikarya</taxon>
        <taxon>Basidiomycota</taxon>
        <taxon>Agaricomycotina</taxon>
        <taxon>Agaricomycetes</taxon>
        <taxon>Polyporales</taxon>
        <taxon>Fomitopsis</taxon>
    </lineage>
</organism>
<dbReference type="Gene3D" id="3.40.47.10">
    <property type="match status" value="1"/>
</dbReference>
<dbReference type="SUPFAM" id="SSF47336">
    <property type="entry name" value="ACP-like"/>
    <property type="match status" value="2"/>
</dbReference>
<feature type="active site" description="Proton donor; for dehydratase activity" evidence="5">
    <location>
        <position position="1561"/>
    </location>
</feature>
<dbReference type="Pfam" id="PF02801">
    <property type="entry name" value="Ketoacyl-synt_C"/>
    <property type="match status" value="1"/>
</dbReference>
<dbReference type="Pfam" id="PF00698">
    <property type="entry name" value="Acyl_transf_1"/>
    <property type="match status" value="1"/>
</dbReference>